<dbReference type="SUPFAM" id="SSF56176">
    <property type="entry name" value="FAD-binding/transporter-associated domain-like"/>
    <property type="match status" value="1"/>
</dbReference>
<dbReference type="InterPro" id="IPR036318">
    <property type="entry name" value="FAD-bd_PCMH-like_sf"/>
</dbReference>
<dbReference type="InterPro" id="IPR051312">
    <property type="entry name" value="Diverse_Substr_Oxidored"/>
</dbReference>
<dbReference type="PANTHER" id="PTHR42659">
    <property type="entry name" value="XANTHINE DEHYDROGENASE SUBUNIT C-RELATED"/>
    <property type="match status" value="1"/>
</dbReference>
<dbReference type="GO" id="GO:0016491">
    <property type="term" value="F:oxidoreductase activity"/>
    <property type="evidence" value="ECO:0007669"/>
    <property type="project" value="InterPro"/>
</dbReference>
<feature type="domain" description="FAD-binding PCMH-type" evidence="1">
    <location>
        <begin position="1"/>
        <end position="168"/>
    </location>
</feature>
<dbReference type="Proteomes" id="UP000509579">
    <property type="component" value="Chromosome"/>
</dbReference>
<dbReference type="AlphaFoldDB" id="A0A6N1X187"/>
<proteinExistence type="predicted"/>
<gene>
    <name evidence="2" type="ORF">HUK68_09315</name>
</gene>
<sequence>MQLLWPDSPAHAQALRDAHPGARFVAGATALQQEWGDRHRAPQGCCLVPLHALEALRGIGLADGGRTLRIGAGCALETVRTHPLVIAHAPLLAQALDQLGALGVRHLGTLGGNVGWRWGDSTPALLVLDAQAEGVLAPDQRLPLAQWLAAPVPALPLLAALHIPLLPGCQPPQAVFEKAAVRAAFAPARLRLALRWSGIPACGRTLSHAAAAAPGLPARLLVHALAWLQQNAGLHGAWALDGLREACADDGLPIGHPEDLAHLAARLIAGHCGLLAPAPLP</sequence>
<dbReference type="PROSITE" id="PS51387">
    <property type="entry name" value="FAD_PCMH"/>
    <property type="match status" value="1"/>
</dbReference>
<dbReference type="InterPro" id="IPR016166">
    <property type="entry name" value="FAD-bd_PCMH"/>
</dbReference>
<dbReference type="GO" id="GO:0071949">
    <property type="term" value="F:FAD binding"/>
    <property type="evidence" value="ECO:0007669"/>
    <property type="project" value="InterPro"/>
</dbReference>
<protein>
    <submittedName>
        <fullName evidence="2">FAD binding domain-containing protein</fullName>
    </submittedName>
</protein>
<dbReference type="Pfam" id="PF00941">
    <property type="entry name" value="FAD_binding_5"/>
    <property type="match status" value="1"/>
</dbReference>
<dbReference type="InterPro" id="IPR016169">
    <property type="entry name" value="FAD-bd_PCMH_sub2"/>
</dbReference>
<dbReference type="Gene3D" id="3.30.465.10">
    <property type="match status" value="1"/>
</dbReference>
<dbReference type="PANTHER" id="PTHR42659:SF9">
    <property type="entry name" value="XANTHINE DEHYDROGENASE FAD-BINDING SUBUNIT XDHB-RELATED"/>
    <property type="match status" value="1"/>
</dbReference>
<evidence type="ECO:0000313" key="3">
    <source>
        <dbReference type="Proteomes" id="UP000509579"/>
    </source>
</evidence>
<reference evidence="2 3" key="1">
    <citation type="submission" date="2020-06" db="EMBL/GenBank/DDBJ databases">
        <title>Acidovorax antarctica sp. nov., isolated from Corinth ice sheet soil, Antarctic Fields Peninsula.</title>
        <authorList>
            <person name="Xu Q."/>
            <person name="Peng F."/>
        </authorList>
    </citation>
    <scope>NUCLEOTIDE SEQUENCE [LARGE SCALE GENOMIC DNA]</scope>
    <source>
        <strain evidence="2 3">16-35-5</strain>
    </source>
</reference>
<keyword evidence="3" id="KW-1185">Reference proteome</keyword>
<evidence type="ECO:0000313" key="2">
    <source>
        <dbReference type="EMBL" id="QKV53071.1"/>
    </source>
</evidence>
<dbReference type="EMBL" id="CP054840">
    <property type="protein sequence ID" value="QKV53071.1"/>
    <property type="molecule type" value="Genomic_DNA"/>
</dbReference>
<evidence type="ECO:0000259" key="1">
    <source>
        <dbReference type="PROSITE" id="PS51387"/>
    </source>
</evidence>
<name>A0A6N1X187_9BURK</name>
<organism evidence="2 3">
    <name type="scientific">Comamonas antarctica</name>
    <dbReference type="NCBI Taxonomy" id="2743470"/>
    <lineage>
        <taxon>Bacteria</taxon>
        <taxon>Pseudomonadati</taxon>
        <taxon>Pseudomonadota</taxon>
        <taxon>Betaproteobacteria</taxon>
        <taxon>Burkholderiales</taxon>
        <taxon>Comamonadaceae</taxon>
        <taxon>Comamonas</taxon>
    </lineage>
</organism>
<dbReference type="RefSeq" id="WP_175503948.1">
    <property type="nucleotide sequence ID" value="NZ_CP054840.1"/>
</dbReference>
<dbReference type="InterPro" id="IPR002346">
    <property type="entry name" value="Mopterin_DH_FAD-bd"/>
</dbReference>
<dbReference type="KEGG" id="aant:HUK68_09315"/>
<accession>A0A6N1X187</accession>